<reference evidence="1 2" key="1">
    <citation type="submission" date="2023-10" db="EMBL/GenBank/DDBJ databases">
        <title>Rubellicoccus peritrichatus gen. nov., sp. nov., isolated from an algae of coral reef tank.</title>
        <authorList>
            <person name="Luo J."/>
        </authorList>
    </citation>
    <scope>NUCLEOTIDE SEQUENCE [LARGE SCALE GENOMIC DNA]</scope>
    <source>
        <strain evidence="1 2">CR14</strain>
    </source>
</reference>
<dbReference type="SFLD" id="SFLDG01129">
    <property type="entry name" value="C1.5:_HAD__Beta-PGM__Phosphata"/>
    <property type="match status" value="1"/>
</dbReference>
<dbReference type="PANTHER" id="PTHR47108">
    <property type="entry name" value="5-AMINO-6-(5-PHOSPHO-D-RIBITYLAMINO)URACIL PHOSPHATASE, CHLOROPLASTIC"/>
    <property type="match status" value="1"/>
</dbReference>
<dbReference type="PANTHER" id="PTHR47108:SF1">
    <property type="entry name" value="5-AMINO-6-(5-PHOSPHO-D-RIBITYLAMINO)URACIL PHOSPHATASE, CHLOROPLASTIC"/>
    <property type="match status" value="1"/>
</dbReference>
<dbReference type="NCBIfam" id="TIGR01509">
    <property type="entry name" value="HAD-SF-IA-v3"/>
    <property type="match status" value="1"/>
</dbReference>
<dbReference type="InterPro" id="IPR023198">
    <property type="entry name" value="PGP-like_dom2"/>
</dbReference>
<dbReference type="SUPFAM" id="SSF56784">
    <property type="entry name" value="HAD-like"/>
    <property type="match status" value="1"/>
</dbReference>
<dbReference type="Gene3D" id="3.40.50.1000">
    <property type="entry name" value="HAD superfamily/HAD-like"/>
    <property type="match status" value="1"/>
</dbReference>
<sequence length="219" mass="24513">MNIGAIFDWDGVVIDSSTAHEQSWERLSEEENLPLFEGHFKAGFGRKNAIIIPTILKWTEEPTEIKRLSNRKEALYREIIKEDGIDALPGIHDLLTFLNQKGIPCVVGTSTDRINVETIMDALGVRVFFQDIVSSEDVSHGKPDPEVFLKAAGKIDRAPERCLVFEDAHYGIEAGLRGGMKVVGVATTHPIEDLHQADMAVHRLNELDFEKMLEMFNAS</sequence>
<dbReference type="Pfam" id="PF00702">
    <property type="entry name" value="Hydrolase"/>
    <property type="match status" value="1"/>
</dbReference>
<dbReference type="InterPro" id="IPR036412">
    <property type="entry name" value="HAD-like_sf"/>
</dbReference>
<dbReference type="SFLD" id="SFLDS00003">
    <property type="entry name" value="Haloacid_Dehalogenase"/>
    <property type="match status" value="1"/>
</dbReference>
<dbReference type="RefSeq" id="WP_317834438.1">
    <property type="nucleotide sequence ID" value="NZ_CP136920.1"/>
</dbReference>
<dbReference type="SFLD" id="SFLDG01135">
    <property type="entry name" value="C1.5.6:_HAD__Beta-PGM__Phospha"/>
    <property type="match status" value="1"/>
</dbReference>
<dbReference type="Gene3D" id="1.10.150.240">
    <property type="entry name" value="Putative phosphatase, domain 2"/>
    <property type="match status" value="1"/>
</dbReference>
<protein>
    <submittedName>
        <fullName evidence="1">HAD family phosphatase</fullName>
    </submittedName>
</protein>
<dbReference type="EMBL" id="CP136920">
    <property type="protein sequence ID" value="WOO41954.1"/>
    <property type="molecule type" value="Genomic_DNA"/>
</dbReference>
<evidence type="ECO:0000313" key="1">
    <source>
        <dbReference type="EMBL" id="WOO41954.1"/>
    </source>
</evidence>
<organism evidence="1 2">
    <name type="scientific">Rubellicoccus peritrichatus</name>
    <dbReference type="NCBI Taxonomy" id="3080537"/>
    <lineage>
        <taxon>Bacteria</taxon>
        <taxon>Pseudomonadati</taxon>
        <taxon>Verrucomicrobiota</taxon>
        <taxon>Opitutia</taxon>
        <taxon>Puniceicoccales</taxon>
        <taxon>Cerasicoccaceae</taxon>
        <taxon>Rubellicoccus</taxon>
    </lineage>
</organism>
<gene>
    <name evidence="1" type="ORF">RZN69_02555</name>
</gene>
<dbReference type="InterPro" id="IPR023214">
    <property type="entry name" value="HAD_sf"/>
</dbReference>
<dbReference type="AlphaFoldDB" id="A0AAQ3L979"/>
<dbReference type="CDD" id="cd07505">
    <property type="entry name" value="HAD_BPGM-like"/>
    <property type="match status" value="1"/>
</dbReference>
<evidence type="ECO:0000313" key="2">
    <source>
        <dbReference type="Proteomes" id="UP001304300"/>
    </source>
</evidence>
<dbReference type="InterPro" id="IPR006439">
    <property type="entry name" value="HAD-SF_hydro_IA"/>
</dbReference>
<name>A0AAQ3L979_9BACT</name>
<proteinExistence type="predicted"/>
<keyword evidence="2" id="KW-1185">Reference proteome</keyword>
<dbReference type="Proteomes" id="UP001304300">
    <property type="component" value="Chromosome"/>
</dbReference>
<dbReference type="KEGG" id="puo:RZN69_02555"/>
<accession>A0AAQ3L979</accession>